<evidence type="ECO:0000256" key="4">
    <source>
        <dbReference type="ARBA" id="ARBA00022825"/>
    </source>
</evidence>
<proteinExistence type="inferred from homology"/>
<comment type="similarity">
    <text evidence="1 7">Belongs to the peptidase S8 family.</text>
</comment>
<comment type="caution">
    <text evidence="9">The sequence shown here is derived from an EMBL/GenBank/DDBJ whole genome shotgun (WGS) entry which is preliminary data.</text>
</comment>
<dbReference type="PROSITE" id="PS00137">
    <property type="entry name" value="SUBTILASE_HIS"/>
    <property type="match status" value="1"/>
</dbReference>
<feature type="active site" description="Charge relay system" evidence="7">
    <location>
        <position position="65"/>
    </location>
</feature>
<dbReference type="InterPro" id="IPR022398">
    <property type="entry name" value="Peptidase_S8_His-AS"/>
</dbReference>
<dbReference type="GO" id="GO:0004252">
    <property type="term" value="F:serine-type endopeptidase activity"/>
    <property type="evidence" value="ECO:0007669"/>
    <property type="project" value="UniProtKB-UniRule"/>
</dbReference>
<dbReference type="PROSITE" id="PS00136">
    <property type="entry name" value="SUBTILASE_ASP"/>
    <property type="match status" value="1"/>
</dbReference>
<evidence type="ECO:0000256" key="2">
    <source>
        <dbReference type="ARBA" id="ARBA00022670"/>
    </source>
</evidence>
<dbReference type="InterPro" id="IPR050131">
    <property type="entry name" value="Peptidase_S8_subtilisin-like"/>
</dbReference>
<dbReference type="InterPro" id="IPR000209">
    <property type="entry name" value="Peptidase_S8/S53_dom"/>
</dbReference>
<keyword evidence="2 7" id="KW-0645">Protease</keyword>
<dbReference type="PROSITE" id="PS51892">
    <property type="entry name" value="SUBTILASE"/>
    <property type="match status" value="1"/>
</dbReference>
<dbReference type="PANTHER" id="PTHR43806:SF11">
    <property type="entry name" value="CEREVISIN-RELATED"/>
    <property type="match status" value="1"/>
</dbReference>
<dbReference type="EC" id="3.4.21.62" evidence="6"/>
<evidence type="ECO:0000256" key="3">
    <source>
        <dbReference type="ARBA" id="ARBA00022801"/>
    </source>
</evidence>
<evidence type="ECO:0000256" key="7">
    <source>
        <dbReference type="PROSITE-ProRule" id="PRU01240"/>
    </source>
</evidence>
<name>A0A7J6LXG5_PERCH</name>
<dbReference type="InterPro" id="IPR015500">
    <property type="entry name" value="Peptidase_S8_subtilisin-rel"/>
</dbReference>
<dbReference type="InterPro" id="IPR023827">
    <property type="entry name" value="Peptidase_S8_Asp-AS"/>
</dbReference>
<evidence type="ECO:0000259" key="8">
    <source>
        <dbReference type="Pfam" id="PF00082"/>
    </source>
</evidence>
<dbReference type="Gene3D" id="3.40.50.200">
    <property type="entry name" value="Peptidase S8/S53 domain"/>
    <property type="match status" value="1"/>
</dbReference>
<keyword evidence="3 7" id="KW-0378">Hydrolase</keyword>
<dbReference type="InterPro" id="IPR036852">
    <property type="entry name" value="Peptidase_S8/S53_dom_sf"/>
</dbReference>
<sequence length="323" mass="34399">MLLGILPISAITMHNNVTHTANGYPNDPMYAKQKAYLKAVGIKDAWSRLLTTKVPRHTIGIAVIDTGMKSDHPDLAGNYIEGYNVIDHNTDTHDRGSHGTEVAGILGAVINNGIGIAGVADLVKVMPIYCGTSATSQSLLDSVDYVIQHKDEKKVKIILMATSSSTLNKPLNAKIREATNAGIFVVVTAGNERKDITKDKRYPCALTMYLDGLVCVAATEQTKMQLNSLSNIGTYVDIAAPGSDIWTTSVDTPYTKVSGTSAASSMIAGVAAMLYSLAPDLSPGDVKKILKDTAKPGVKDRFGEKTLKLGRVDANQAVAKLIP</sequence>
<protein>
    <recommendedName>
        <fullName evidence="6">subtilisin</fullName>
        <ecNumber evidence="6">3.4.21.62</ecNumber>
    </recommendedName>
</protein>
<feature type="domain" description="Peptidase S8/S53" evidence="8">
    <location>
        <begin position="59"/>
        <end position="303"/>
    </location>
</feature>
<evidence type="ECO:0000256" key="5">
    <source>
        <dbReference type="ARBA" id="ARBA00023529"/>
    </source>
</evidence>
<reference evidence="9 10" key="1">
    <citation type="submission" date="2020-04" db="EMBL/GenBank/DDBJ databases">
        <title>Perkinsus chesapeaki whole genome sequence.</title>
        <authorList>
            <person name="Bogema D.R."/>
        </authorList>
    </citation>
    <scope>NUCLEOTIDE SEQUENCE [LARGE SCALE GENOMIC DNA]</scope>
    <source>
        <strain evidence="9">ATCC PRA-425</strain>
    </source>
</reference>
<evidence type="ECO:0000313" key="9">
    <source>
        <dbReference type="EMBL" id="KAF4663983.1"/>
    </source>
</evidence>
<dbReference type="EMBL" id="JAAPAO010000300">
    <property type="protein sequence ID" value="KAF4663983.1"/>
    <property type="molecule type" value="Genomic_DNA"/>
</dbReference>
<dbReference type="AlphaFoldDB" id="A0A7J6LXG5"/>
<evidence type="ECO:0000313" key="10">
    <source>
        <dbReference type="Proteomes" id="UP000591131"/>
    </source>
</evidence>
<keyword evidence="10" id="KW-1185">Reference proteome</keyword>
<keyword evidence="4 7" id="KW-0720">Serine protease</keyword>
<dbReference type="SUPFAM" id="SSF52743">
    <property type="entry name" value="Subtilisin-like"/>
    <property type="match status" value="1"/>
</dbReference>
<dbReference type="PANTHER" id="PTHR43806">
    <property type="entry name" value="PEPTIDASE S8"/>
    <property type="match status" value="1"/>
</dbReference>
<comment type="catalytic activity">
    <reaction evidence="5">
        <text>Hydrolysis of proteins with broad specificity for peptide bonds, and a preference for a large uncharged residue in P1. Hydrolyzes peptide amides.</text>
        <dbReference type="EC" id="3.4.21.62"/>
    </reaction>
</comment>
<feature type="active site" description="Charge relay system" evidence="7">
    <location>
        <position position="261"/>
    </location>
</feature>
<accession>A0A7J6LXG5</accession>
<organism evidence="9 10">
    <name type="scientific">Perkinsus chesapeaki</name>
    <name type="common">Clam parasite</name>
    <name type="synonym">Perkinsus andrewsi</name>
    <dbReference type="NCBI Taxonomy" id="330153"/>
    <lineage>
        <taxon>Eukaryota</taxon>
        <taxon>Sar</taxon>
        <taxon>Alveolata</taxon>
        <taxon>Perkinsozoa</taxon>
        <taxon>Perkinsea</taxon>
        <taxon>Perkinsida</taxon>
        <taxon>Perkinsidae</taxon>
        <taxon>Perkinsus</taxon>
    </lineage>
</organism>
<evidence type="ECO:0000256" key="1">
    <source>
        <dbReference type="ARBA" id="ARBA00011073"/>
    </source>
</evidence>
<dbReference type="PRINTS" id="PR00723">
    <property type="entry name" value="SUBTILISIN"/>
</dbReference>
<dbReference type="Proteomes" id="UP000591131">
    <property type="component" value="Unassembled WGS sequence"/>
</dbReference>
<dbReference type="Pfam" id="PF00082">
    <property type="entry name" value="Peptidase_S8"/>
    <property type="match status" value="1"/>
</dbReference>
<dbReference type="GO" id="GO:0006508">
    <property type="term" value="P:proteolysis"/>
    <property type="evidence" value="ECO:0007669"/>
    <property type="project" value="UniProtKB-KW"/>
</dbReference>
<gene>
    <name evidence="9" type="ORF">FOL47_005455</name>
</gene>
<dbReference type="OrthoDB" id="531541at2759"/>
<feature type="active site" description="Charge relay system" evidence="7">
    <location>
        <position position="98"/>
    </location>
</feature>
<evidence type="ECO:0000256" key="6">
    <source>
        <dbReference type="ARBA" id="ARBA00023619"/>
    </source>
</evidence>